<evidence type="ECO:0000313" key="3">
    <source>
        <dbReference type="Proteomes" id="UP000769780"/>
    </source>
</evidence>
<proteinExistence type="predicted"/>
<dbReference type="Gene3D" id="6.10.140.2180">
    <property type="match status" value="1"/>
</dbReference>
<dbReference type="Proteomes" id="UP000769780">
    <property type="component" value="Unassembled WGS sequence"/>
</dbReference>
<dbReference type="NCBIfam" id="NF005061">
    <property type="entry name" value="PRK06474.1"/>
    <property type="match status" value="1"/>
</dbReference>
<dbReference type="Pfam" id="PF12840">
    <property type="entry name" value="HTH_20"/>
    <property type="match status" value="1"/>
</dbReference>
<dbReference type="InterPro" id="IPR011991">
    <property type="entry name" value="ArsR-like_HTH"/>
</dbReference>
<evidence type="ECO:0000313" key="2">
    <source>
        <dbReference type="EMBL" id="MBY0095552.1"/>
    </source>
</evidence>
<sequence>MKETKADIVLHPVRMRIVQTLINGKKLSSQQIGGKLPDIPQATLYRHINKLLDANILKVVAENPVRGTIEKIYALATDSASITAEDISNWSPEEHKNYFMKFITTVKADFEKYVSQKEFDMEKDGAGYRQVSFYATDEEYIEFIQHLQQGVMKLVENEDSPTRRKRTLSTIITTENK</sequence>
<comment type="caution">
    <text evidence="2">The sequence shown here is derived from an EMBL/GenBank/DDBJ whole genome shotgun (WGS) entry which is preliminary data.</text>
</comment>
<reference evidence="2 3" key="1">
    <citation type="submission" date="2020-07" db="EMBL/GenBank/DDBJ databases">
        <title>Fungal Genomes of the International Space Station.</title>
        <authorList>
            <person name="Seuylemezian A."/>
            <person name="Singh N.K."/>
            <person name="Wood J."/>
            <person name="Venkateswaran K."/>
        </authorList>
    </citation>
    <scope>NUCLEOTIDE SEQUENCE [LARGE SCALE GENOMIC DNA]</scope>
    <source>
        <strain evidence="2 3">PL-B2</strain>
    </source>
</reference>
<organism evidence="2 3">
    <name type="scientific">Mesobacillus maritimus</name>
    <dbReference type="NCBI Taxonomy" id="1643336"/>
    <lineage>
        <taxon>Bacteria</taxon>
        <taxon>Bacillati</taxon>
        <taxon>Bacillota</taxon>
        <taxon>Bacilli</taxon>
        <taxon>Bacillales</taxon>
        <taxon>Bacillaceae</taxon>
        <taxon>Mesobacillus</taxon>
    </lineage>
</organism>
<keyword evidence="3" id="KW-1185">Reference proteome</keyword>
<dbReference type="RefSeq" id="WP_221870625.1">
    <property type="nucleotide sequence ID" value="NZ_JACWFH010000005.1"/>
</dbReference>
<gene>
    <name evidence="2" type="ORF">H0185_01790</name>
</gene>
<dbReference type="SUPFAM" id="SSF46785">
    <property type="entry name" value="Winged helix' DNA-binding domain"/>
    <property type="match status" value="1"/>
</dbReference>
<protein>
    <submittedName>
        <fullName evidence="2">Helix-turn-helix domain-containing protein</fullName>
    </submittedName>
</protein>
<keyword evidence="1" id="KW-0238">DNA-binding</keyword>
<name>A0ABS7JZY6_9BACI</name>
<dbReference type="InterPro" id="IPR036388">
    <property type="entry name" value="WH-like_DNA-bd_sf"/>
</dbReference>
<dbReference type="CDD" id="cd00090">
    <property type="entry name" value="HTH_ARSR"/>
    <property type="match status" value="1"/>
</dbReference>
<dbReference type="InterPro" id="IPR036390">
    <property type="entry name" value="WH_DNA-bd_sf"/>
</dbReference>
<evidence type="ECO:0000256" key="1">
    <source>
        <dbReference type="ARBA" id="ARBA00023125"/>
    </source>
</evidence>
<dbReference type="Gene3D" id="1.10.10.10">
    <property type="entry name" value="Winged helix-like DNA-binding domain superfamily/Winged helix DNA-binding domain"/>
    <property type="match status" value="1"/>
</dbReference>
<dbReference type="EMBL" id="JACWFH010000005">
    <property type="protein sequence ID" value="MBY0095552.1"/>
    <property type="molecule type" value="Genomic_DNA"/>
</dbReference>
<accession>A0ABS7JZY6</accession>